<gene>
    <name evidence="2" type="ORF">SAMN05216200_10881</name>
</gene>
<dbReference type="InterPro" id="IPR007481">
    <property type="entry name" value="SspB"/>
</dbReference>
<proteinExistence type="predicted"/>
<protein>
    <recommendedName>
        <fullName evidence="4">Stringent starvation protein B</fullName>
    </recommendedName>
</protein>
<dbReference type="InterPro" id="IPR036760">
    <property type="entry name" value="SspB-like_sf"/>
</dbReference>
<evidence type="ECO:0000256" key="1">
    <source>
        <dbReference type="SAM" id="MobiDB-lite"/>
    </source>
</evidence>
<reference evidence="2 3" key="1">
    <citation type="submission" date="2016-12" db="EMBL/GenBank/DDBJ databases">
        <authorList>
            <person name="Song W.-J."/>
            <person name="Kurnit D.M."/>
        </authorList>
    </citation>
    <scope>NUCLEOTIDE SEQUENCE [LARGE SCALE GENOMIC DNA]</scope>
    <source>
        <strain evidence="2 3">CGMCC 1.10808</strain>
    </source>
</reference>
<dbReference type="EMBL" id="FRDL01000008">
    <property type="protein sequence ID" value="SHN72391.1"/>
    <property type="molecule type" value="Genomic_DNA"/>
</dbReference>
<dbReference type="AlphaFoldDB" id="A0A1M7TNR7"/>
<dbReference type="Proteomes" id="UP000184066">
    <property type="component" value="Unassembled WGS sequence"/>
</dbReference>
<dbReference type="Pfam" id="PF04386">
    <property type="entry name" value="SspB"/>
    <property type="match status" value="1"/>
</dbReference>
<accession>A0A1M7TNR7</accession>
<evidence type="ECO:0008006" key="4">
    <source>
        <dbReference type="Google" id="ProtNLM"/>
    </source>
</evidence>
<evidence type="ECO:0000313" key="3">
    <source>
        <dbReference type="Proteomes" id="UP000184066"/>
    </source>
</evidence>
<organism evidence="2 3">
    <name type="scientific">Oceanicella actignis</name>
    <dbReference type="NCBI Taxonomy" id="1189325"/>
    <lineage>
        <taxon>Bacteria</taxon>
        <taxon>Pseudomonadati</taxon>
        <taxon>Pseudomonadota</taxon>
        <taxon>Alphaproteobacteria</taxon>
        <taxon>Rhodobacterales</taxon>
        <taxon>Paracoccaceae</taxon>
        <taxon>Oceanicella</taxon>
    </lineage>
</organism>
<dbReference type="SUPFAM" id="SSF101738">
    <property type="entry name" value="SspB-like"/>
    <property type="match status" value="1"/>
</dbReference>
<name>A0A1M7TNR7_9RHOB</name>
<sequence length="159" mass="17286">MSQAGLDYGKMMQRALRGVMAESLGVAAREGLPGGHHFYITFDTRHPGVDMPDWLRAQFPEEITIVIQHEFWDLAVTPDRFSVGLSFSNRAATLVVPFDAVTTFVDPHAEFGLKFDAHDAEDDEGPEPGPGDGPGAEAEPPSPPAPGGDVVSLDRFRKR</sequence>
<evidence type="ECO:0000313" key="2">
    <source>
        <dbReference type="EMBL" id="SHN72391.1"/>
    </source>
</evidence>
<dbReference type="Gene3D" id="2.30.30.220">
    <property type="entry name" value="SspB-like"/>
    <property type="match status" value="1"/>
</dbReference>
<dbReference type="STRING" id="1189325.SAMN04488119_10880"/>
<feature type="region of interest" description="Disordered" evidence="1">
    <location>
        <begin position="116"/>
        <end position="159"/>
    </location>
</feature>
<dbReference type="OrthoDB" id="9800412at2"/>
<dbReference type="RefSeq" id="WP_091764250.1">
    <property type="nucleotide sequence ID" value="NZ_FOHL01000008.1"/>
</dbReference>
<keyword evidence="3" id="KW-1185">Reference proteome</keyword>